<dbReference type="SUPFAM" id="SSF51735">
    <property type="entry name" value="NAD(P)-binding Rossmann-fold domains"/>
    <property type="match status" value="2"/>
</dbReference>
<keyword evidence="3" id="KW-0554">One-carbon metabolism</keyword>
<dbReference type="FunFam" id="3.40.50.720:FF:000006">
    <property type="entry name" value="Bifunctional protein FolD"/>
    <property type="match status" value="1"/>
</dbReference>
<dbReference type="PANTHER" id="PTHR48099:SF10">
    <property type="entry name" value="BIFUNCTIONAL PROTEIN FOLD 1, MITOCHONDRIAL"/>
    <property type="match status" value="1"/>
</dbReference>
<keyword evidence="15" id="KW-1185">Reference proteome</keyword>
<reference evidence="14 15" key="1">
    <citation type="submission" date="2020-02" db="EMBL/GenBank/DDBJ databases">
        <authorList>
            <person name="Ma Q."/>
            <person name="Huang Y."/>
            <person name="Song X."/>
            <person name="Pei D."/>
        </authorList>
    </citation>
    <scope>NUCLEOTIDE SEQUENCE [LARGE SCALE GENOMIC DNA]</scope>
    <source>
        <strain evidence="14">Sxm20200214</strain>
        <tissue evidence="14">Leaf</tissue>
    </source>
</reference>
<evidence type="ECO:0000256" key="9">
    <source>
        <dbReference type="ARBA" id="ARBA00052194"/>
    </source>
</evidence>
<dbReference type="FunFam" id="3.40.50.10860:FF:000005">
    <property type="entry name" value="C-1-tetrahydrofolate synthase, cytoplasmic, putative"/>
    <property type="match status" value="2"/>
</dbReference>
<dbReference type="OrthoDB" id="5126881at2759"/>
<dbReference type="PRINTS" id="PR00085">
    <property type="entry name" value="THFDHDRGNASE"/>
</dbReference>
<dbReference type="PANTHER" id="PTHR48099">
    <property type="entry name" value="C-1-TETRAHYDROFOLATE SYNTHASE, CYTOPLASMIC-RELATED"/>
    <property type="match status" value="1"/>
</dbReference>
<evidence type="ECO:0000256" key="5">
    <source>
        <dbReference type="ARBA" id="ARBA00022857"/>
    </source>
</evidence>
<evidence type="ECO:0000256" key="6">
    <source>
        <dbReference type="ARBA" id="ARBA00023002"/>
    </source>
</evidence>
<evidence type="ECO:0000256" key="7">
    <source>
        <dbReference type="ARBA" id="ARBA00023238"/>
    </source>
</evidence>
<dbReference type="InterPro" id="IPR036291">
    <property type="entry name" value="NAD(P)-bd_dom_sf"/>
</dbReference>
<evidence type="ECO:0000259" key="12">
    <source>
        <dbReference type="Pfam" id="PF00763"/>
    </source>
</evidence>
<dbReference type="HAMAP" id="MF_01576">
    <property type="entry name" value="THF_DHG_CYH"/>
    <property type="match status" value="1"/>
</dbReference>
<dbReference type="Pfam" id="PF02882">
    <property type="entry name" value="THF_DHG_CYH_C"/>
    <property type="match status" value="2"/>
</dbReference>
<gene>
    <name evidence="14" type="ORF">Bca52824_044923</name>
</gene>
<keyword evidence="8" id="KW-0511">Multifunctional enzyme</keyword>
<organism evidence="14 15">
    <name type="scientific">Brassica carinata</name>
    <name type="common">Ethiopian mustard</name>
    <name type="synonym">Abyssinian cabbage</name>
    <dbReference type="NCBI Taxonomy" id="52824"/>
    <lineage>
        <taxon>Eukaryota</taxon>
        <taxon>Viridiplantae</taxon>
        <taxon>Streptophyta</taxon>
        <taxon>Embryophyta</taxon>
        <taxon>Tracheophyta</taxon>
        <taxon>Spermatophyta</taxon>
        <taxon>Magnoliopsida</taxon>
        <taxon>eudicotyledons</taxon>
        <taxon>Gunneridae</taxon>
        <taxon>Pentapetalae</taxon>
        <taxon>rosids</taxon>
        <taxon>malvids</taxon>
        <taxon>Brassicales</taxon>
        <taxon>Brassicaceae</taxon>
        <taxon>Brassiceae</taxon>
        <taxon>Brassica</taxon>
    </lineage>
</organism>
<dbReference type="GO" id="GO:0035999">
    <property type="term" value="P:tetrahydrofolate interconversion"/>
    <property type="evidence" value="ECO:0007669"/>
    <property type="project" value="TreeGrafter"/>
</dbReference>
<evidence type="ECO:0008006" key="16">
    <source>
        <dbReference type="Google" id="ProtNLM"/>
    </source>
</evidence>
<feature type="domain" description="Tetrahydrofolate dehydrogenase/cyclohydrolase catalytic" evidence="12">
    <location>
        <begin position="102"/>
        <end position="217"/>
    </location>
</feature>
<feature type="domain" description="Tetrahydrofolate dehydrogenase/cyclohydrolase NAD(P)-binding" evidence="13">
    <location>
        <begin position="238"/>
        <end position="299"/>
    </location>
</feature>
<comment type="pathway">
    <text evidence="1">One-carbon metabolism; tetrahydrofolate interconversion.</text>
</comment>
<evidence type="ECO:0000256" key="4">
    <source>
        <dbReference type="ARBA" id="ARBA00022801"/>
    </source>
</evidence>
<evidence type="ECO:0000259" key="13">
    <source>
        <dbReference type="Pfam" id="PF02882"/>
    </source>
</evidence>
<dbReference type="GO" id="GO:0004477">
    <property type="term" value="F:methenyltetrahydrofolate cyclohydrolase activity"/>
    <property type="evidence" value="ECO:0007669"/>
    <property type="project" value="TreeGrafter"/>
</dbReference>
<evidence type="ECO:0000256" key="2">
    <source>
        <dbReference type="ARBA" id="ARBA00011738"/>
    </source>
</evidence>
<dbReference type="InterPro" id="IPR046346">
    <property type="entry name" value="Aminoacid_DH-like_N_sf"/>
</dbReference>
<dbReference type="GO" id="GO:0004488">
    <property type="term" value="F:methylenetetrahydrofolate dehydrogenase (NADP+) activity"/>
    <property type="evidence" value="ECO:0007669"/>
    <property type="project" value="UniProtKB-EC"/>
</dbReference>
<evidence type="ECO:0000313" key="14">
    <source>
        <dbReference type="EMBL" id="KAG2285319.1"/>
    </source>
</evidence>
<evidence type="ECO:0000256" key="3">
    <source>
        <dbReference type="ARBA" id="ARBA00022563"/>
    </source>
</evidence>
<dbReference type="AlphaFoldDB" id="A0A8X7RA10"/>
<comment type="similarity">
    <text evidence="11">Belongs to the tetrahydrofolate dehydrogenase/cyclohydrolase family.</text>
</comment>
<proteinExistence type="inferred from homology"/>
<dbReference type="InterPro" id="IPR020631">
    <property type="entry name" value="THF_DH/CycHdrlase_NAD-bd_dom"/>
</dbReference>
<feature type="domain" description="Tetrahydrofolate dehydrogenase/cyclohydrolase catalytic" evidence="12">
    <location>
        <begin position="348"/>
        <end position="463"/>
    </location>
</feature>
<keyword evidence="6" id="KW-0560">Oxidoreductase</keyword>
<comment type="function">
    <text evidence="10">Catalyzes the oxidation of 5,10-methylenetetrahydrofolate to 5,10-methenyltetrahydrofolate and then the hydrolysis of 5,10-methenyltetrahydrofolate to 10-formyltetrahydrofolate.</text>
</comment>
<keyword evidence="4" id="KW-0378">Hydrolase</keyword>
<dbReference type="Gene3D" id="3.40.50.10860">
    <property type="entry name" value="Leucine Dehydrogenase, chain A, domain 1"/>
    <property type="match status" value="2"/>
</dbReference>
<comment type="caution">
    <text evidence="14">The sequence shown here is derived from an EMBL/GenBank/DDBJ whole genome shotgun (WGS) entry which is preliminary data.</text>
</comment>
<dbReference type="GO" id="GO:0005829">
    <property type="term" value="C:cytosol"/>
    <property type="evidence" value="ECO:0007669"/>
    <property type="project" value="TreeGrafter"/>
</dbReference>
<dbReference type="Gene3D" id="3.40.50.720">
    <property type="entry name" value="NAD(P)-binding Rossmann-like Domain"/>
    <property type="match status" value="2"/>
</dbReference>
<dbReference type="InterPro" id="IPR020630">
    <property type="entry name" value="THF_DH/CycHdrlase_cat_dom"/>
</dbReference>
<evidence type="ECO:0000313" key="15">
    <source>
        <dbReference type="Proteomes" id="UP000886595"/>
    </source>
</evidence>
<sequence length="634" mass="68898">MYLLITTRVLFTRVVSFNGVLFSQCDSVTAAFSFSSMLLIARKALALAHSKTIRLTTREVHCLSSILLSPPLVSLDLPENWVPYSHPPSPVAFEGEQKTVVIDGKAIAEEIRTKIVSEVWKMKNDVGKVPGLAVVLVGEQRDSQTYVRNKIKACEETGIKSVLAELPEDCTEGQIISVLKKFNEDTSIHGVLVQLPLPQHLDEAKILNMVRLEKDVDGFHPLNMGNLAMRGREPLFVSCTPKGCVELLIRAGVELAGKNAVVIGRSNIVGLPIDYCYFSFSSMLLIARKALALAHNKTIRLTTREVHCLSSILASPPLVSLDLPENWVPYSHPPSPVAFEGEHKTVVIDGKAIAEEIRTKIVSEVWKMKNDVGKVPGLAVVLVGEQRDSQTYVRNKIKACEETGIKSVLAELPEDCTEGEIISVLKKFNEDTSIHGVLVQLPLPQHLDEAKILNMVRLEKDVDGFHPLNMGNLAMRGREPLFVSCTPKGCVELLIRAGVELAGKNAVVIGRSNIVGLPMSLLLQRYDATVSTVHAFSKDPEHITKEADIVVAAAGVPNLVRGSWLKPGAVVIDVGTCPVEDSSCEQGYRLVGDVCYEEALGVASAITPVPGGVGPMTIAMLLCNTLDAAKRTSL</sequence>
<evidence type="ECO:0000256" key="1">
    <source>
        <dbReference type="ARBA" id="ARBA00004777"/>
    </source>
</evidence>
<feature type="domain" description="Tetrahydrofolate dehydrogenase/cyclohydrolase NAD(P)-binding" evidence="13">
    <location>
        <begin position="484"/>
        <end position="632"/>
    </location>
</feature>
<evidence type="ECO:0000256" key="10">
    <source>
        <dbReference type="ARBA" id="ARBA00058319"/>
    </source>
</evidence>
<dbReference type="Pfam" id="PF00763">
    <property type="entry name" value="THF_DHG_CYH"/>
    <property type="match status" value="2"/>
</dbReference>
<accession>A0A8X7RA10</accession>
<dbReference type="PROSITE" id="PS00767">
    <property type="entry name" value="THF_DHG_CYH_2"/>
    <property type="match status" value="1"/>
</dbReference>
<keyword evidence="5" id="KW-0521">NADP</keyword>
<dbReference type="Proteomes" id="UP000886595">
    <property type="component" value="Unassembled WGS sequence"/>
</dbReference>
<name>A0A8X7RA10_BRACI</name>
<comment type="subunit">
    <text evidence="2">Homodimer.</text>
</comment>
<dbReference type="SUPFAM" id="SSF53223">
    <property type="entry name" value="Aminoacid dehydrogenase-like, N-terminal domain"/>
    <property type="match status" value="2"/>
</dbReference>
<comment type="catalytic activity">
    <reaction evidence="9">
        <text>(6R)-5,10-methylene-5,6,7,8-tetrahydrofolate + NADP(+) = (6R)-5,10-methenyltetrahydrofolate + NADPH</text>
        <dbReference type="Rhea" id="RHEA:22812"/>
        <dbReference type="ChEBI" id="CHEBI:15636"/>
        <dbReference type="ChEBI" id="CHEBI:57455"/>
        <dbReference type="ChEBI" id="CHEBI:57783"/>
        <dbReference type="ChEBI" id="CHEBI:58349"/>
        <dbReference type="EC" id="1.5.1.5"/>
    </reaction>
</comment>
<dbReference type="EMBL" id="JAAMPC010000010">
    <property type="protein sequence ID" value="KAG2285319.1"/>
    <property type="molecule type" value="Genomic_DNA"/>
</dbReference>
<evidence type="ECO:0000256" key="8">
    <source>
        <dbReference type="ARBA" id="ARBA00023268"/>
    </source>
</evidence>
<protein>
    <recommendedName>
        <fullName evidence="16">Methenyltetrahydrofolate cyclohydrolase</fullName>
    </recommendedName>
</protein>
<dbReference type="InterPro" id="IPR020867">
    <property type="entry name" value="THF_DH/CycHdrlase_CS"/>
</dbReference>
<evidence type="ECO:0000256" key="11">
    <source>
        <dbReference type="ARBA" id="ARBA00061364"/>
    </source>
</evidence>
<dbReference type="InterPro" id="IPR000672">
    <property type="entry name" value="THF_DH/CycHdrlase"/>
</dbReference>
<keyword evidence="7" id="KW-0601">Photorespiration</keyword>
<dbReference type="CDD" id="cd01080">
    <property type="entry name" value="NAD_bind_m-THF_DH_Cyclohyd"/>
    <property type="match status" value="1"/>
</dbReference>
<dbReference type="GO" id="GO:0009853">
    <property type="term" value="P:photorespiration"/>
    <property type="evidence" value="ECO:0007669"/>
    <property type="project" value="UniProtKB-KW"/>
</dbReference>